<dbReference type="InterPro" id="IPR039054">
    <property type="entry name" value="Int12_PHD"/>
</dbReference>
<dbReference type="PANTHER" id="PTHR13415">
    <property type="entry name" value="NUCLEAR FACTOR-RELATED"/>
    <property type="match status" value="1"/>
</dbReference>
<dbReference type="Gene3D" id="3.30.40.10">
    <property type="entry name" value="Zinc/RING finger domain, C3HC4 (zinc finger)"/>
    <property type="match status" value="1"/>
</dbReference>
<dbReference type="InterPro" id="IPR013083">
    <property type="entry name" value="Znf_RING/FYVE/PHD"/>
</dbReference>
<evidence type="ECO:0000256" key="7">
    <source>
        <dbReference type="ARBA" id="ARBA00023242"/>
    </source>
</evidence>
<reference evidence="12" key="1">
    <citation type="submission" date="2014-03" db="EMBL/GenBank/DDBJ databases">
        <authorList>
            <person name="Aksoy S."/>
            <person name="Warren W."/>
            <person name="Wilson R.K."/>
        </authorList>
    </citation>
    <scope>NUCLEOTIDE SEQUENCE [LARGE SCALE GENOMIC DNA]</scope>
    <source>
        <strain evidence="12">IAEA</strain>
    </source>
</reference>
<evidence type="ECO:0000313" key="11">
    <source>
        <dbReference type="EnsemblMetazoa" id="GPAI018111-PA"/>
    </source>
</evidence>
<comment type="similarity">
    <text evidence="2">Belongs to the Integrator subunit 12 family.</text>
</comment>
<protein>
    <recommendedName>
        <fullName evidence="3">Integrator complex subunit 12</fullName>
    </recommendedName>
</protein>
<keyword evidence="12" id="KW-1185">Reference proteome</keyword>
<dbReference type="PROSITE" id="PS01359">
    <property type="entry name" value="ZF_PHD_1"/>
    <property type="match status" value="1"/>
</dbReference>
<feature type="domain" description="PHD-type" evidence="10">
    <location>
        <begin position="122"/>
        <end position="179"/>
    </location>
</feature>
<keyword evidence="7" id="KW-0539">Nucleus</keyword>
<dbReference type="AlphaFoldDB" id="A0A1A9ZL78"/>
<feature type="compositionally biased region" description="Low complexity" evidence="9">
    <location>
        <begin position="265"/>
        <end position="285"/>
    </location>
</feature>
<dbReference type="Pfam" id="PF00628">
    <property type="entry name" value="PHD"/>
    <property type="match status" value="1"/>
</dbReference>
<evidence type="ECO:0000259" key="10">
    <source>
        <dbReference type="PROSITE" id="PS50016"/>
    </source>
</evidence>
<name>A0A1A9ZL78_GLOPL</name>
<evidence type="ECO:0000256" key="3">
    <source>
        <dbReference type="ARBA" id="ARBA00016814"/>
    </source>
</evidence>
<evidence type="ECO:0000313" key="12">
    <source>
        <dbReference type="Proteomes" id="UP000092445"/>
    </source>
</evidence>
<feature type="compositionally biased region" description="Low complexity" evidence="9">
    <location>
        <begin position="203"/>
        <end position="224"/>
    </location>
</feature>
<feature type="region of interest" description="Disordered" evidence="9">
    <location>
        <begin position="202"/>
        <end position="309"/>
    </location>
</feature>
<dbReference type="SUPFAM" id="SSF57903">
    <property type="entry name" value="FYVE/PHD zinc finger"/>
    <property type="match status" value="1"/>
</dbReference>
<dbReference type="SMART" id="SM00249">
    <property type="entry name" value="PHD"/>
    <property type="match status" value="1"/>
</dbReference>
<dbReference type="GO" id="GO:0032039">
    <property type="term" value="C:integrator complex"/>
    <property type="evidence" value="ECO:0007669"/>
    <property type="project" value="TreeGrafter"/>
</dbReference>
<accession>A0A1A9ZL78</accession>
<dbReference type="InterPro" id="IPR019786">
    <property type="entry name" value="Zinc_finger_PHD-type_CS"/>
</dbReference>
<dbReference type="InterPro" id="IPR051776">
    <property type="entry name" value="Integrator_subunit_12"/>
</dbReference>
<feature type="compositionally biased region" description="Polar residues" evidence="9">
    <location>
        <begin position="248"/>
        <end position="264"/>
    </location>
</feature>
<evidence type="ECO:0000256" key="6">
    <source>
        <dbReference type="ARBA" id="ARBA00022833"/>
    </source>
</evidence>
<dbReference type="Proteomes" id="UP000092445">
    <property type="component" value="Unassembled WGS sequence"/>
</dbReference>
<keyword evidence="5 8" id="KW-0863">Zinc-finger</keyword>
<comment type="subcellular location">
    <subcellularLocation>
        <location evidence="1">Nucleus</location>
    </subcellularLocation>
</comment>
<dbReference type="InterPro" id="IPR001965">
    <property type="entry name" value="Znf_PHD"/>
</dbReference>
<keyword evidence="6" id="KW-0862">Zinc</keyword>
<evidence type="ECO:0000256" key="5">
    <source>
        <dbReference type="ARBA" id="ARBA00022771"/>
    </source>
</evidence>
<evidence type="ECO:0000256" key="4">
    <source>
        <dbReference type="ARBA" id="ARBA00022723"/>
    </source>
</evidence>
<dbReference type="GO" id="GO:0034472">
    <property type="term" value="P:snRNA 3'-end processing"/>
    <property type="evidence" value="ECO:0007669"/>
    <property type="project" value="TreeGrafter"/>
</dbReference>
<dbReference type="PANTHER" id="PTHR13415:SF2">
    <property type="entry name" value="INTEGRATOR COMPLEX SUBUNIT 12"/>
    <property type="match status" value="1"/>
</dbReference>
<dbReference type="GO" id="GO:0008270">
    <property type="term" value="F:zinc ion binding"/>
    <property type="evidence" value="ECO:0007669"/>
    <property type="project" value="UniProtKB-KW"/>
</dbReference>
<reference evidence="11" key="2">
    <citation type="submission" date="2020-05" db="UniProtKB">
        <authorList>
            <consortium name="EnsemblMetazoa"/>
        </authorList>
    </citation>
    <scope>IDENTIFICATION</scope>
    <source>
        <strain evidence="11">IAEA</strain>
    </source>
</reference>
<proteinExistence type="inferred from homology"/>
<sequence length="464" mass="50131">MSSSAEFEFLLKRATTLLHSSQSNSAFELRQLLDEEIKKRYGSEKMITNSMNKKQLDEEANFPGRRAATPPPQPVEEIINLINSPAKTISDSPDTIVDSEDASGALLSTTAEDEANLKEFGDLNCCVCGEMMFTATNRLIECCKCGSLYHQECHKPLIADDEISDDQVQNWQCDNCVNKPSTTKAAGLIADELMPLTTTSIGSINKSKSSATSSRSSSSSNSSSPFYKAEHTLVSSGTASKVKEEKPASSTSKCATTINTGITQSSSSSSSKKHSSSSPSSNKSKSSSRHHDKSETGLNPGRGKKKEAYLRRVTDEQKFNLKTLASILTSSSKLNSYVLPGFLVGVMLLLTTVFAEVEGDIVICGPIFIRALAFNRGWGFFKFALVDVEAKGECCFGEAVLLECVRAPLDSSFISGEIISEETTFFDNIFAVDFAALLVLGPSSAVFVTLKSMSPVVLAFKAFK</sequence>
<evidence type="ECO:0000256" key="2">
    <source>
        <dbReference type="ARBA" id="ARBA00006009"/>
    </source>
</evidence>
<evidence type="ECO:0000256" key="9">
    <source>
        <dbReference type="SAM" id="MobiDB-lite"/>
    </source>
</evidence>
<keyword evidence="4" id="KW-0479">Metal-binding</keyword>
<dbReference type="EnsemblMetazoa" id="GPAI018111-RA">
    <property type="protein sequence ID" value="GPAI018111-PA"/>
    <property type="gene ID" value="GPAI018111"/>
</dbReference>
<dbReference type="STRING" id="7398.A0A1A9ZL78"/>
<dbReference type="PROSITE" id="PS50016">
    <property type="entry name" value="ZF_PHD_2"/>
    <property type="match status" value="1"/>
</dbReference>
<evidence type="ECO:0000256" key="8">
    <source>
        <dbReference type="PROSITE-ProRule" id="PRU00146"/>
    </source>
</evidence>
<dbReference type="InterPro" id="IPR011011">
    <property type="entry name" value="Znf_FYVE_PHD"/>
</dbReference>
<organism evidence="11 12">
    <name type="scientific">Glossina pallidipes</name>
    <name type="common">Tsetse fly</name>
    <dbReference type="NCBI Taxonomy" id="7398"/>
    <lineage>
        <taxon>Eukaryota</taxon>
        <taxon>Metazoa</taxon>
        <taxon>Ecdysozoa</taxon>
        <taxon>Arthropoda</taxon>
        <taxon>Hexapoda</taxon>
        <taxon>Insecta</taxon>
        <taxon>Pterygota</taxon>
        <taxon>Neoptera</taxon>
        <taxon>Endopterygota</taxon>
        <taxon>Diptera</taxon>
        <taxon>Brachycera</taxon>
        <taxon>Muscomorpha</taxon>
        <taxon>Hippoboscoidea</taxon>
        <taxon>Glossinidae</taxon>
        <taxon>Glossina</taxon>
    </lineage>
</organism>
<evidence type="ECO:0000256" key="1">
    <source>
        <dbReference type="ARBA" id="ARBA00004123"/>
    </source>
</evidence>
<dbReference type="CDD" id="cd15501">
    <property type="entry name" value="PHD_Int12"/>
    <property type="match status" value="1"/>
</dbReference>
<dbReference type="InterPro" id="IPR019787">
    <property type="entry name" value="Znf_PHD-finger"/>
</dbReference>
<dbReference type="VEuPathDB" id="VectorBase:GPAI018111"/>